<keyword evidence="1" id="KW-1133">Transmembrane helix</keyword>
<dbReference type="EMBL" id="LNJP01000001">
    <property type="protein sequence ID" value="KWZ35077.1"/>
    <property type="molecule type" value="Genomic_DNA"/>
</dbReference>
<keyword evidence="1" id="KW-0472">Membrane</keyword>
<proteinExistence type="predicted"/>
<gene>
    <name evidence="2" type="ORF">WS64_05725</name>
</gene>
<evidence type="ECO:0000256" key="1">
    <source>
        <dbReference type="SAM" id="Phobius"/>
    </source>
</evidence>
<dbReference type="Proteomes" id="UP000070434">
    <property type="component" value="Chromosome 1"/>
</dbReference>
<evidence type="ECO:0000313" key="3">
    <source>
        <dbReference type="Proteomes" id="UP000070434"/>
    </source>
</evidence>
<feature type="transmembrane region" description="Helical" evidence="1">
    <location>
        <begin position="74"/>
        <end position="95"/>
    </location>
</feature>
<sequence>MNGSIFSKVSAAALSISIAALVGLLAIEHPDAPLKRAAYDFGWSLPLLAGCVVLDHAMYIAIRRGQRPDALVRYARVLCFIAGGAFWFQGTTAVLQHFPIPPIQVVLIKSVFCVVLGIALIAVFGGAKKDGRD</sequence>
<organism evidence="2 3">
    <name type="scientific">Burkholderia anthina</name>
    <dbReference type="NCBI Taxonomy" id="179879"/>
    <lineage>
        <taxon>Bacteria</taxon>
        <taxon>Pseudomonadati</taxon>
        <taxon>Pseudomonadota</taxon>
        <taxon>Betaproteobacteria</taxon>
        <taxon>Burkholderiales</taxon>
        <taxon>Burkholderiaceae</taxon>
        <taxon>Burkholderia</taxon>
        <taxon>Burkholderia cepacia complex</taxon>
    </lineage>
</organism>
<protein>
    <submittedName>
        <fullName evidence="2">Uncharacterized protein</fullName>
    </submittedName>
</protein>
<dbReference type="AlphaFoldDB" id="A0AAW3Q130"/>
<comment type="caution">
    <text evidence="2">The sequence shown here is derived from an EMBL/GenBank/DDBJ whole genome shotgun (WGS) entry which is preliminary data.</text>
</comment>
<evidence type="ECO:0000313" key="2">
    <source>
        <dbReference type="EMBL" id="KWZ35077.1"/>
    </source>
</evidence>
<keyword evidence="1" id="KW-0812">Transmembrane</keyword>
<feature type="transmembrane region" description="Helical" evidence="1">
    <location>
        <begin position="107"/>
        <end position="127"/>
    </location>
</feature>
<name>A0AAW3Q130_9BURK</name>
<feature type="transmembrane region" description="Helical" evidence="1">
    <location>
        <begin position="42"/>
        <end position="62"/>
    </location>
</feature>
<accession>A0AAW3Q130</accession>
<reference evidence="2 3" key="1">
    <citation type="submission" date="2015-11" db="EMBL/GenBank/DDBJ databases">
        <authorList>
            <person name="Sahl J."/>
            <person name="Wagner D."/>
            <person name="Keim P."/>
        </authorList>
    </citation>
    <scope>NUCLEOTIDE SEQUENCE [LARGE SCALE GENOMIC DNA]</scope>
    <source>
        <strain evidence="2 3">AZ-4-2-10-S1-D7</strain>
    </source>
</reference>